<reference evidence="2" key="1">
    <citation type="journal article" date="2019" name="Sci. Rep.">
        <title>Draft genome of Tanacetum cinerariifolium, the natural source of mosquito coil.</title>
        <authorList>
            <person name="Yamashiro T."/>
            <person name="Shiraishi A."/>
            <person name="Satake H."/>
            <person name="Nakayama K."/>
        </authorList>
    </citation>
    <scope>NUCLEOTIDE SEQUENCE</scope>
</reference>
<sequence length="80" mass="8472">KKRTLKYVAESVAKDAPAKEPQSDSEEDLEKVVLEADEGGQDKGQAGPDPGAQAEGQTRLDAGTQDEDRAGSNPDENFKG</sequence>
<evidence type="ECO:0000256" key="1">
    <source>
        <dbReference type="SAM" id="MobiDB-lite"/>
    </source>
</evidence>
<organism evidence="2">
    <name type="scientific">Tanacetum cinerariifolium</name>
    <name type="common">Dalmatian daisy</name>
    <name type="synonym">Chrysanthemum cinerariifolium</name>
    <dbReference type="NCBI Taxonomy" id="118510"/>
    <lineage>
        <taxon>Eukaryota</taxon>
        <taxon>Viridiplantae</taxon>
        <taxon>Streptophyta</taxon>
        <taxon>Embryophyta</taxon>
        <taxon>Tracheophyta</taxon>
        <taxon>Spermatophyta</taxon>
        <taxon>Magnoliopsida</taxon>
        <taxon>eudicotyledons</taxon>
        <taxon>Gunneridae</taxon>
        <taxon>Pentapetalae</taxon>
        <taxon>asterids</taxon>
        <taxon>campanulids</taxon>
        <taxon>Asterales</taxon>
        <taxon>Asteraceae</taxon>
        <taxon>Asteroideae</taxon>
        <taxon>Anthemideae</taxon>
        <taxon>Anthemidinae</taxon>
        <taxon>Tanacetum</taxon>
    </lineage>
</organism>
<feature type="region of interest" description="Disordered" evidence="1">
    <location>
        <begin position="1"/>
        <end position="80"/>
    </location>
</feature>
<feature type="compositionally biased region" description="Basic and acidic residues" evidence="1">
    <location>
        <begin position="66"/>
        <end position="80"/>
    </location>
</feature>
<gene>
    <name evidence="2" type="ORF">Tci_857520</name>
</gene>
<protein>
    <submittedName>
        <fullName evidence="2">Uncharacterized protein</fullName>
    </submittedName>
</protein>
<feature type="compositionally biased region" description="Acidic residues" evidence="1">
    <location>
        <begin position="23"/>
        <end position="39"/>
    </location>
</feature>
<dbReference type="AlphaFoldDB" id="A0A699RGF8"/>
<accession>A0A699RGF8</accession>
<name>A0A699RGF8_TANCI</name>
<feature type="compositionally biased region" description="Basic and acidic residues" evidence="1">
    <location>
        <begin position="12"/>
        <end position="22"/>
    </location>
</feature>
<dbReference type="EMBL" id="BKCJ011100538">
    <property type="protein sequence ID" value="GFC85550.1"/>
    <property type="molecule type" value="Genomic_DNA"/>
</dbReference>
<feature type="non-terminal residue" evidence="2">
    <location>
        <position position="1"/>
    </location>
</feature>
<proteinExistence type="predicted"/>
<evidence type="ECO:0000313" key="2">
    <source>
        <dbReference type="EMBL" id="GFC85550.1"/>
    </source>
</evidence>
<comment type="caution">
    <text evidence="2">The sequence shown here is derived from an EMBL/GenBank/DDBJ whole genome shotgun (WGS) entry which is preliminary data.</text>
</comment>